<sequence>MTPDDFRRIARSLAGVEEGAHMGHADFRVGNRIFATLDQDAGDPGLGRGMVKLAVEEQEMRVAAAPAVFQPVPGGWGWGGATHVALAAADEAMLTGALTAAWRLAVAQGPTRPRKRVVGAGKRLSP</sequence>
<proteinExistence type="predicted"/>
<dbReference type="AlphaFoldDB" id="A0A560KGZ7"/>
<dbReference type="Proteomes" id="UP000320516">
    <property type="component" value="Unassembled WGS sequence"/>
</dbReference>
<comment type="caution">
    <text evidence="1">The sequence shown here is derived from an EMBL/GenBank/DDBJ whole genome shotgun (WGS) entry which is preliminary data.</text>
</comment>
<organism evidence="1 2">
    <name type="scientific">Nitrospirillum amazonense</name>
    <dbReference type="NCBI Taxonomy" id="28077"/>
    <lineage>
        <taxon>Bacteria</taxon>
        <taxon>Pseudomonadati</taxon>
        <taxon>Pseudomonadota</taxon>
        <taxon>Alphaproteobacteria</taxon>
        <taxon>Rhodospirillales</taxon>
        <taxon>Azospirillaceae</taxon>
        <taxon>Nitrospirillum</taxon>
    </lineage>
</organism>
<protein>
    <recommendedName>
        <fullName evidence="3">YjbR protein</fullName>
    </recommendedName>
</protein>
<gene>
    <name evidence="1" type="ORF">FBZ87_101283</name>
</gene>
<name>A0A560KGZ7_9PROT</name>
<dbReference type="RefSeq" id="WP_145608559.1">
    <property type="nucleotide sequence ID" value="NZ_JARPAF010000004.1"/>
</dbReference>
<dbReference type="SUPFAM" id="SSF142906">
    <property type="entry name" value="YjbR-like"/>
    <property type="match status" value="1"/>
</dbReference>
<dbReference type="EMBL" id="VITV01000001">
    <property type="protein sequence ID" value="TWB82575.1"/>
    <property type="molecule type" value="Genomic_DNA"/>
</dbReference>
<dbReference type="Pfam" id="PF04237">
    <property type="entry name" value="YjbR"/>
    <property type="match status" value="1"/>
</dbReference>
<dbReference type="InterPro" id="IPR038056">
    <property type="entry name" value="YjbR-like_sf"/>
</dbReference>
<accession>A0A560KGZ7</accession>
<reference evidence="1 2" key="1">
    <citation type="submission" date="2019-06" db="EMBL/GenBank/DDBJ databases">
        <title>Genomic Encyclopedia of Type Strains, Phase IV (KMG-V): Genome sequencing to study the core and pangenomes of soil and plant-associated prokaryotes.</title>
        <authorList>
            <person name="Whitman W."/>
        </authorList>
    </citation>
    <scope>NUCLEOTIDE SEQUENCE [LARGE SCALE GENOMIC DNA]</scope>
    <source>
        <strain evidence="1 2">BR 12005</strain>
    </source>
</reference>
<evidence type="ECO:0000313" key="2">
    <source>
        <dbReference type="Proteomes" id="UP000320516"/>
    </source>
</evidence>
<evidence type="ECO:0008006" key="3">
    <source>
        <dbReference type="Google" id="ProtNLM"/>
    </source>
</evidence>
<dbReference type="InterPro" id="IPR058532">
    <property type="entry name" value="YjbR/MT2646/Rv2570-like"/>
</dbReference>
<evidence type="ECO:0000313" key="1">
    <source>
        <dbReference type="EMBL" id="TWB82575.1"/>
    </source>
</evidence>